<dbReference type="RefSeq" id="XP_019533145.3">
    <property type="nucleotide sequence ID" value="XM_019677600.3"/>
</dbReference>
<keyword evidence="1" id="KW-0479">Metal-binding</keyword>
<sequence length="519" mass="60281">MELKNEFQVPSDCCFTCLCRSDDYLHISSDAGSAEPSLVELLVQHFWFKPADFSAYEPLLCRACWKRVDEFHQFYLQVERNHCGTVRSTDKVVKDEEADETVEVLPPVEVVVKVEDLHEDAVEEAEEDDASDEDYQPDQLEDNESSSEMPEDQTPRVTVVVEDGIKPKRKYTRRIKTESEREVPAKPKATYQVKDAKQLAEEDEIILTHVQYICELCGNNCTTFTQFQKHAKTAHGSTGFITCCGTRYHKKGRLLEHVQRLQDPNRFRCDICGKSFVNNRGIRRHKEEMHVPDELRIYGCDRCSKRFTKKSQLVYHLKGHDNLDNETAKCPHCERAFQTEAQLKVHIKIRHERPTDFICDVCAKGFYSKTEFQRHKKQHEMRPEELRVQCDICQVWLKNALCWRKHYRRHNQGPTACDVCGHISPNATALASHKRHRHRTEPCHTCQECGKQFKRALGLREHMASHTGEALYSCSFCDKTFNSNANMFSHRKKMHPKEWLEQRKSQLEAQRGVAPGGVQ</sequence>
<evidence type="ECO:0000256" key="6">
    <source>
        <dbReference type="SAM" id="MobiDB-lite"/>
    </source>
</evidence>
<proteinExistence type="predicted"/>
<keyword evidence="4" id="KW-0862">Zinc</keyword>
<keyword evidence="2" id="KW-0677">Repeat</keyword>
<evidence type="ECO:0000313" key="9">
    <source>
        <dbReference type="Proteomes" id="UP000069940"/>
    </source>
</evidence>
<keyword evidence="3 5" id="KW-0863">Zinc-finger</keyword>
<dbReference type="GeneID" id="109404674"/>
<accession>A0ABM1Y384</accession>
<dbReference type="EnsemblMetazoa" id="AALFPA23_005264.R6679">
    <property type="protein sequence ID" value="AALFPA23_005264.P6679"/>
    <property type="gene ID" value="AALFPA23_005264"/>
</dbReference>
<evidence type="ECO:0000313" key="8">
    <source>
        <dbReference type="EnsemblMetazoa" id="AALFPA23_005264.P6679"/>
    </source>
</evidence>
<dbReference type="Gene3D" id="3.40.1800.20">
    <property type="match status" value="1"/>
</dbReference>
<dbReference type="SUPFAM" id="SSF57716">
    <property type="entry name" value="Glucocorticoid receptor-like (DNA-binding domain)"/>
    <property type="match status" value="1"/>
</dbReference>
<dbReference type="InterPro" id="IPR013087">
    <property type="entry name" value="Znf_C2H2_type"/>
</dbReference>
<protein>
    <recommendedName>
        <fullName evidence="7">C2H2-type domain-containing protein</fullName>
    </recommendedName>
</protein>
<evidence type="ECO:0000256" key="3">
    <source>
        <dbReference type="ARBA" id="ARBA00022771"/>
    </source>
</evidence>
<reference evidence="8" key="2">
    <citation type="submission" date="2025-05" db="UniProtKB">
        <authorList>
            <consortium name="EnsemblMetazoa"/>
        </authorList>
    </citation>
    <scope>IDENTIFICATION</scope>
    <source>
        <strain evidence="8">Foshan</strain>
    </source>
</reference>
<evidence type="ECO:0000259" key="7">
    <source>
        <dbReference type="PROSITE" id="PS50157"/>
    </source>
</evidence>
<dbReference type="Pfam" id="PF00096">
    <property type="entry name" value="zf-C2H2"/>
    <property type="match status" value="2"/>
</dbReference>
<feature type="domain" description="C2H2-type" evidence="7">
    <location>
        <begin position="328"/>
        <end position="356"/>
    </location>
</feature>
<dbReference type="PROSITE" id="PS00028">
    <property type="entry name" value="ZINC_FINGER_C2H2_1"/>
    <property type="match status" value="7"/>
</dbReference>
<dbReference type="SUPFAM" id="SSF57667">
    <property type="entry name" value="beta-beta-alpha zinc fingers"/>
    <property type="match status" value="4"/>
</dbReference>
<reference evidence="9" key="1">
    <citation type="journal article" date="2015" name="Proc. Natl. Acad. Sci. U.S.A.">
        <title>Genome sequence of the Asian Tiger mosquito, Aedes albopictus, reveals insights into its biology, genetics, and evolution.</title>
        <authorList>
            <person name="Chen X.G."/>
            <person name="Jiang X."/>
            <person name="Gu J."/>
            <person name="Xu M."/>
            <person name="Wu Y."/>
            <person name="Deng Y."/>
            <person name="Zhang C."/>
            <person name="Bonizzoni M."/>
            <person name="Dermauw W."/>
            <person name="Vontas J."/>
            <person name="Armbruster P."/>
            <person name="Huang X."/>
            <person name="Yang Y."/>
            <person name="Zhang H."/>
            <person name="He W."/>
            <person name="Peng H."/>
            <person name="Liu Y."/>
            <person name="Wu K."/>
            <person name="Chen J."/>
            <person name="Lirakis M."/>
            <person name="Topalis P."/>
            <person name="Van Leeuwen T."/>
            <person name="Hall A.B."/>
            <person name="Jiang X."/>
            <person name="Thorpe C."/>
            <person name="Mueller R.L."/>
            <person name="Sun C."/>
            <person name="Waterhouse R.M."/>
            <person name="Yan G."/>
            <person name="Tu Z.J."/>
            <person name="Fang X."/>
            <person name="James A.A."/>
        </authorList>
    </citation>
    <scope>NUCLEOTIDE SEQUENCE [LARGE SCALE GENOMIC DNA]</scope>
    <source>
        <strain evidence="9">Foshan</strain>
    </source>
</reference>
<feature type="domain" description="C2H2-type" evidence="7">
    <location>
        <begin position="267"/>
        <end position="295"/>
    </location>
</feature>
<feature type="domain" description="C2H2-type" evidence="7">
    <location>
        <begin position="298"/>
        <end position="325"/>
    </location>
</feature>
<dbReference type="Pfam" id="PF13912">
    <property type="entry name" value="zf-C2H2_6"/>
    <property type="match status" value="2"/>
</dbReference>
<name>A0ABM1Y384_AEDAL</name>
<dbReference type="PROSITE" id="PS50157">
    <property type="entry name" value="ZINC_FINGER_C2H2_2"/>
    <property type="match status" value="6"/>
</dbReference>
<evidence type="ECO:0000256" key="1">
    <source>
        <dbReference type="ARBA" id="ARBA00022723"/>
    </source>
</evidence>
<dbReference type="Gene3D" id="3.30.160.60">
    <property type="entry name" value="Classic Zinc Finger"/>
    <property type="match status" value="5"/>
</dbReference>
<evidence type="ECO:0000256" key="2">
    <source>
        <dbReference type="ARBA" id="ARBA00022737"/>
    </source>
</evidence>
<keyword evidence="9" id="KW-1185">Reference proteome</keyword>
<feature type="region of interest" description="Disordered" evidence="6">
    <location>
        <begin position="121"/>
        <end position="158"/>
    </location>
</feature>
<evidence type="ECO:0000256" key="4">
    <source>
        <dbReference type="ARBA" id="ARBA00022833"/>
    </source>
</evidence>
<dbReference type="Proteomes" id="UP000069940">
    <property type="component" value="Unassembled WGS sequence"/>
</dbReference>
<dbReference type="Pfam" id="PF07776">
    <property type="entry name" value="zf-AD"/>
    <property type="match status" value="1"/>
</dbReference>
<feature type="domain" description="C2H2-type" evidence="7">
    <location>
        <begin position="472"/>
        <end position="500"/>
    </location>
</feature>
<dbReference type="SMART" id="SM00868">
    <property type="entry name" value="zf-AD"/>
    <property type="match status" value="1"/>
</dbReference>
<dbReference type="PANTHER" id="PTHR24379">
    <property type="entry name" value="KRAB AND ZINC FINGER DOMAIN-CONTAINING"/>
    <property type="match status" value="1"/>
</dbReference>
<dbReference type="PANTHER" id="PTHR24379:SF121">
    <property type="entry name" value="C2H2-TYPE DOMAIN-CONTAINING PROTEIN"/>
    <property type="match status" value="1"/>
</dbReference>
<dbReference type="InterPro" id="IPR012934">
    <property type="entry name" value="Znf_AD"/>
</dbReference>
<feature type="domain" description="C2H2-type" evidence="7">
    <location>
        <begin position="357"/>
        <end position="384"/>
    </location>
</feature>
<dbReference type="SMART" id="SM00355">
    <property type="entry name" value="ZnF_C2H2"/>
    <property type="match status" value="9"/>
</dbReference>
<organism evidence="8 9">
    <name type="scientific">Aedes albopictus</name>
    <name type="common">Asian tiger mosquito</name>
    <name type="synonym">Stegomyia albopicta</name>
    <dbReference type="NCBI Taxonomy" id="7160"/>
    <lineage>
        <taxon>Eukaryota</taxon>
        <taxon>Metazoa</taxon>
        <taxon>Ecdysozoa</taxon>
        <taxon>Arthropoda</taxon>
        <taxon>Hexapoda</taxon>
        <taxon>Insecta</taxon>
        <taxon>Pterygota</taxon>
        <taxon>Neoptera</taxon>
        <taxon>Endopterygota</taxon>
        <taxon>Diptera</taxon>
        <taxon>Nematocera</taxon>
        <taxon>Culicoidea</taxon>
        <taxon>Culicidae</taxon>
        <taxon>Culicinae</taxon>
        <taxon>Aedini</taxon>
        <taxon>Aedes</taxon>
        <taxon>Stegomyia</taxon>
    </lineage>
</organism>
<dbReference type="InterPro" id="IPR036236">
    <property type="entry name" value="Znf_C2H2_sf"/>
</dbReference>
<feature type="compositionally biased region" description="Acidic residues" evidence="6">
    <location>
        <begin position="121"/>
        <end position="151"/>
    </location>
</feature>
<dbReference type="Pfam" id="PF13894">
    <property type="entry name" value="zf-C2H2_4"/>
    <property type="match status" value="1"/>
</dbReference>
<feature type="domain" description="C2H2-type" evidence="7">
    <location>
        <begin position="444"/>
        <end position="471"/>
    </location>
</feature>
<evidence type="ECO:0000256" key="5">
    <source>
        <dbReference type="PROSITE-ProRule" id="PRU00042"/>
    </source>
</evidence>